<sequence>MPWRSLMRYLTNNEELIRRLSESYPIRRAAQLTAYFFNVGKDKFIEHRGKYERAGGWEKTKRDVKTDLKGVQDIGKEYLSILFRPYTDTWTNYKNLRQQQEKGRTSSSSSSTTTTATRKPTTSTNNNKRKPLP</sequence>
<dbReference type="Proteomes" id="UP000663828">
    <property type="component" value="Unassembled WGS sequence"/>
</dbReference>
<evidence type="ECO:0000313" key="3">
    <source>
        <dbReference type="Proteomes" id="UP000663828"/>
    </source>
</evidence>
<dbReference type="PANTHER" id="PTHR41161">
    <property type="entry name" value="PROTEIN NCBP2AS2"/>
    <property type="match status" value="1"/>
</dbReference>
<protein>
    <submittedName>
        <fullName evidence="2">Uncharacterized protein</fullName>
    </submittedName>
</protein>
<organism evidence="2 3">
    <name type="scientific">Adineta ricciae</name>
    <name type="common">Rotifer</name>
    <dbReference type="NCBI Taxonomy" id="249248"/>
    <lineage>
        <taxon>Eukaryota</taxon>
        <taxon>Metazoa</taxon>
        <taxon>Spiralia</taxon>
        <taxon>Gnathifera</taxon>
        <taxon>Rotifera</taxon>
        <taxon>Eurotatoria</taxon>
        <taxon>Bdelloidea</taxon>
        <taxon>Adinetida</taxon>
        <taxon>Adinetidae</taxon>
        <taxon>Adineta</taxon>
    </lineage>
</organism>
<evidence type="ECO:0000313" key="2">
    <source>
        <dbReference type="EMBL" id="CAF1043400.1"/>
    </source>
</evidence>
<comment type="caution">
    <text evidence="2">The sequence shown here is derived from an EMBL/GenBank/DDBJ whole genome shotgun (WGS) entry which is preliminary data.</text>
</comment>
<accession>A0A814JT93</accession>
<reference evidence="2" key="1">
    <citation type="submission" date="2021-02" db="EMBL/GenBank/DDBJ databases">
        <authorList>
            <person name="Nowell W R."/>
        </authorList>
    </citation>
    <scope>NUCLEOTIDE SEQUENCE</scope>
</reference>
<evidence type="ECO:0000256" key="1">
    <source>
        <dbReference type="SAM" id="MobiDB-lite"/>
    </source>
</evidence>
<dbReference type="AlphaFoldDB" id="A0A814JT93"/>
<name>A0A814JT93_ADIRI</name>
<keyword evidence="3" id="KW-1185">Reference proteome</keyword>
<proteinExistence type="predicted"/>
<gene>
    <name evidence="2" type="ORF">XAT740_LOCUS15385</name>
</gene>
<feature type="region of interest" description="Disordered" evidence="1">
    <location>
        <begin position="94"/>
        <end position="133"/>
    </location>
</feature>
<dbReference type="PANTHER" id="PTHR41161:SF1">
    <property type="entry name" value="PROTEIN NCBP2AS2"/>
    <property type="match status" value="1"/>
</dbReference>
<dbReference type="InterPro" id="IPR042407">
    <property type="entry name" value="NCBP2-AS2"/>
</dbReference>
<dbReference type="EMBL" id="CAJNOR010000948">
    <property type="protein sequence ID" value="CAF1043400.1"/>
    <property type="molecule type" value="Genomic_DNA"/>
</dbReference>
<feature type="compositionally biased region" description="Low complexity" evidence="1">
    <location>
        <begin position="105"/>
        <end position="124"/>
    </location>
</feature>